<evidence type="ECO:0000256" key="1">
    <source>
        <dbReference type="SAM" id="MobiDB-lite"/>
    </source>
</evidence>
<feature type="compositionally biased region" description="Low complexity" evidence="1">
    <location>
        <begin position="139"/>
        <end position="149"/>
    </location>
</feature>
<protein>
    <submittedName>
        <fullName evidence="2">Uncharacterized protein</fullName>
    </submittedName>
</protein>
<gene>
    <name evidence="2" type="ORF">AMON00008_LOCUS34989</name>
</gene>
<name>A0A7S4RGG1_9DINO</name>
<accession>A0A7S4RGG1</accession>
<proteinExistence type="predicted"/>
<feature type="region of interest" description="Disordered" evidence="1">
    <location>
        <begin position="77"/>
        <end position="215"/>
    </location>
</feature>
<dbReference type="AlphaFoldDB" id="A0A7S4RGG1"/>
<dbReference type="SUPFAM" id="SSF51197">
    <property type="entry name" value="Clavaminate synthase-like"/>
    <property type="match status" value="1"/>
</dbReference>
<evidence type="ECO:0000313" key="2">
    <source>
        <dbReference type="EMBL" id="CAE4613473.1"/>
    </source>
</evidence>
<reference evidence="2" key="1">
    <citation type="submission" date="2021-01" db="EMBL/GenBank/DDBJ databases">
        <authorList>
            <person name="Corre E."/>
            <person name="Pelletier E."/>
            <person name="Niang G."/>
            <person name="Scheremetjew M."/>
            <person name="Finn R."/>
            <person name="Kale V."/>
            <person name="Holt S."/>
            <person name="Cochrane G."/>
            <person name="Meng A."/>
            <person name="Brown T."/>
            <person name="Cohen L."/>
        </authorList>
    </citation>
    <scope>NUCLEOTIDE SEQUENCE</scope>
    <source>
        <strain evidence="2">CCMP3105</strain>
    </source>
</reference>
<dbReference type="EMBL" id="HBNR01050038">
    <property type="protein sequence ID" value="CAE4613473.1"/>
    <property type="molecule type" value="Transcribed_RNA"/>
</dbReference>
<sequence>MRIHGGGGGAAAGNGGIISLCSSGWDDWGSDVDAHAHGAGNEDLEGACLSTGSSAGWADHRGAEAAGGNCVVLYSAEDSDEEARPREAGRAGPARVADGPPPARQPTPLLATGRRSQPERVTACTWPVDCHPPPLLGQGSSPRRTQPGGPRQGPPPLRPSPRRGDRVLAAGDWRPGGSSRQRSASWGPEAAEGAGPLRDPGKRATSLGPSSGTHDWPFSAGAAAWSVGSRPLPPGRSWPLRPLPRVQAPPTQPCGWPQVLPGEIVRLVEAPVHPPMTSKQLSEAMDAAMASEDFRWYAGRSIFGIKAFGERTLDLGTAHEVLGPVVDAMTALAVCSLQPWEELALIQLLVNRYMDGSDEVRPHRHRCRQICLALGAARTLVVEGQGHLMRHGDCMPLGGEVHSVPAARGPVGPRISICLFYGSTEEYTNGSISVNAVDHWHGSSFWWEHPEDVRQTAPARAGHRGA</sequence>
<organism evidence="2">
    <name type="scientific">Alexandrium monilatum</name>
    <dbReference type="NCBI Taxonomy" id="311494"/>
    <lineage>
        <taxon>Eukaryota</taxon>
        <taxon>Sar</taxon>
        <taxon>Alveolata</taxon>
        <taxon>Dinophyceae</taxon>
        <taxon>Gonyaulacales</taxon>
        <taxon>Pyrocystaceae</taxon>
        <taxon>Alexandrium</taxon>
    </lineage>
</organism>